<keyword evidence="2" id="KW-0812">Transmembrane</keyword>
<feature type="transmembrane region" description="Helical" evidence="2">
    <location>
        <begin position="114"/>
        <end position="136"/>
    </location>
</feature>
<feature type="compositionally biased region" description="Polar residues" evidence="1">
    <location>
        <begin position="13"/>
        <end position="27"/>
    </location>
</feature>
<dbReference type="RefSeq" id="WP_126578439.1">
    <property type="nucleotide sequence ID" value="NZ_BIFR01000001.1"/>
</dbReference>
<name>A0A401ZVE6_9CHLR</name>
<dbReference type="AlphaFoldDB" id="A0A401ZVE6"/>
<feature type="transmembrane region" description="Helical" evidence="2">
    <location>
        <begin position="142"/>
        <end position="164"/>
    </location>
</feature>
<keyword evidence="2" id="KW-1133">Transmembrane helix</keyword>
<gene>
    <name evidence="3" type="ORF">KTT_07300</name>
</gene>
<accession>A0A401ZVE6</accession>
<comment type="caution">
    <text evidence="3">The sequence shown here is derived from an EMBL/GenBank/DDBJ whole genome shotgun (WGS) entry which is preliminary data.</text>
</comment>
<keyword evidence="2" id="KW-0472">Membrane</keyword>
<evidence type="ECO:0000256" key="2">
    <source>
        <dbReference type="SAM" id="Phobius"/>
    </source>
</evidence>
<reference evidence="4" key="1">
    <citation type="submission" date="2018-12" db="EMBL/GenBank/DDBJ databases">
        <title>Tengunoibacter tsumagoiensis gen. nov., sp. nov., Dictyobacter kobayashii sp. nov., D. alpinus sp. nov., and D. joshuensis sp. nov. and description of Dictyobacteraceae fam. nov. within the order Ktedonobacterales isolated from Tengu-no-mugimeshi.</title>
        <authorList>
            <person name="Wang C.M."/>
            <person name="Zheng Y."/>
            <person name="Sakai Y."/>
            <person name="Toyoda A."/>
            <person name="Minakuchi Y."/>
            <person name="Abe K."/>
            <person name="Yokota A."/>
            <person name="Yabe S."/>
        </authorList>
    </citation>
    <scope>NUCLEOTIDE SEQUENCE [LARGE SCALE GENOMIC DNA]</scope>
    <source>
        <strain evidence="4">Uno3</strain>
    </source>
</reference>
<protein>
    <submittedName>
        <fullName evidence="3">Uncharacterized protein</fullName>
    </submittedName>
</protein>
<organism evidence="3 4">
    <name type="scientific">Tengunoibacter tsumagoiensis</name>
    <dbReference type="NCBI Taxonomy" id="2014871"/>
    <lineage>
        <taxon>Bacteria</taxon>
        <taxon>Bacillati</taxon>
        <taxon>Chloroflexota</taxon>
        <taxon>Ktedonobacteria</taxon>
        <taxon>Ktedonobacterales</taxon>
        <taxon>Dictyobacteraceae</taxon>
        <taxon>Tengunoibacter</taxon>
    </lineage>
</organism>
<proteinExistence type="predicted"/>
<dbReference type="Proteomes" id="UP000287352">
    <property type="component" value="Unassembled WGS sequence"/>
</dbReference>
<feature type="region of interest" description="Disordered" evidence="1">
    <location>
        <begin position="1"/>
        <end position="49"/>
    </location>
</feature>
<sequence>MSQQDFFSPAQRADTSSAQEGASGKTTSAKRHTRAIPKSDHPSTYDEQPYEGYRAQDGSFFTQQHHADQQSAGTSAHSTQNTKQQEQQYFHYKGWGQARSQFAGWLPQSFAARLILFAVLGVILLTIVGAIIYVVFWLTVFLIGALFFGAIVVLILQLLGVPIMRRTGRGR</sequence>
<evidence type="ECO:0000313" key="4">
    <source>
        <dbReference type="Proteomes" id="UP000287352"/>
    </source>
</evidence>
<evidence type="ECO:0000256" key="1">
    <source>
        <dbReference type="SAM" id="MobiDB-lite"/>
    </source>
</evidence>
<keyword evidence="4" id="KW-1185">Reference proteome</keyword>
<evidence type="ECO:0000313" key="3">
    <source>
        <dbReference type="EMBL" id="GCE10871.1"/>
    </source>
</evidence>
<dbReference type="EMBL" id="BIFR01000001">
    <property type="protein sequence ID" value="GCE10871.1"/>
    <property type="molecule type" value="Genomic_DNA"/>
</dbReference>